<accession>A0A0J9VCT9</accession>
<organism evidence="2 3">
    <name type="scientific">Plasmodium vivax (strain Brazil I)</name>
    <dbReference type="NCBI Taxonomy" id="1033975"/>
    <lineage>
        <taxon>Eukaryota</taxon>
        <taxon>Sar</taxon>
        <taxon>Alveolata</taxon>
        <taxon>Apicomplexa</taxon>
        <taxon>Aconoidasida</taxon>
        <taxon>Haemosporida</taxon>
        <taxon>Plasmodiidae</taxon>
        <taxon>Plasmodium</taxon>
        <taxon>Plasmodium (Plasmodium)</taxon>
    </lineage>
</organism>
<sequence length="1212" mass="134157">MWIEKDTGGRCARGGALSQQVNDGIETLKRNNNFLFGGIGGNLPSEAKRRRGGERLRRVSRSTVLTASTRSGGSALLTASAASAASAASVASATSATSAAPASVASTGWPTWTASSRCWTTAKGAEQSSNKPKGGEELPGGGDLFGGDHWRDKTSAATNRNDDGGNERNKTWRKVSSAHLAKEPQVTSSRKRPNQPMDKCPTSGSEWKSRKVGDLGGTLYRSTQYLNNSAVYNDSIVNNETVVCQEWPEMGNPGECAEEAATEGKGLQGCQLNEAGEKQLNEAEKKKLNEAGEKQLNNAEKKQLNEAAAHPLGIPEGRKQHQRASIQSVIQRDIPALIKNTVNNHLAQNINHQVQEAIKNNFSILLGNNKTDTSEREKRNVPTTYVQDKLGDLVSTEMKKKANHFYSTVGKRIEENVKEEIERNTLIMNKQIKQNVTDQIETNLERVYNQVDLKVGKKVSNELAKNMNSVQSNLLQSVNSELNRKVKLIGGKVDSQVRVFISSELKRNLDVLNSRINGNINRELKKCLSILNRNFDENLHEQMDWRVQIFLKHVCECLGEEIKNNVNVMEKSLTTNWNELLLEKVTSRTEEAINRVRKAMLIMNDTTNRAEEAVGLTKHIVEGISSEVRSCVDRIGTYVQEGIGGDLKGALHSAIHSAIQSALQSALQSLSKENEAASAKMAQVVCAKVEAATSAELARQMGALLGGMRDEVRGSIGSVETALKGSIETALKGSIETALKGSIETALKGSLKRSVETTLKESLETTLKGSVETALKERLETTFQRILETTLRDELSKTAQTLHADAREEEAKRSDAKLEVVLKDSNQKFDALIKVQRSLSTNLSRDMRIVKDMKTNLVEVKDFFKTYSTSLQKELLNAMEENTSAVMNTSESILSRMDISFSGIDRILSAFCEKVTERVGEATEMHAHRVVEEVATMASTHQSFVKEQRTATEERLERVAQDLLHLSEATAQRTHERVRVSSEGVLNSLIDTMQRERAHMIMHAEEIIACLKKSIEEHSSNMLANLRGVLHEKDEHMVEGLKRVSSEIDAKLAEQAKQFLSHLDWRISDAVGGRVQCGGGTYGHEHTHQVRRIPLGTKQGKPAPAARQKRYLIGGDMMANRLGSADRAEHRKRRREVKHQMGWTREMGPPNGRFGKGVSKTNPSQPQNGREATHKRKPIYVVNYLRSKNDELIEVAQHLHEKTKRVITLCGP</sequence>
<evidence type="ECO:0000256" key="1">
    <source>
        <dbReference type="SAM" id="MobiDB-lite"/>
    </source>
</evidence>
<feature type="region of interest" description="Disordered" evidence="1">
    <location>
        <begin position="120"/>
        <end position="210"/>
    </location>
</feature>
<protein>
    <submittedName>
        <fullName evidence="2">Uncharacterized protein</fullName>
    </submittedName>
</protein>
<evidence type="ECO:0000313" key="3">
    <source>
        <dbReference type="Proteomes" id="UP000053327"/>
    </source>
</evidence>
<dbReference type="EMBL" id="KQ234864">
    <property type="protein sequence ID" value="KMZ84038.1"/>
    <property type="molecule type" value="Genomic_DNA"/>
</dbReference>
<proteinExistence type="predicted"/>
<evidence type="ECO:0000313" key="2">
    <source>
        <dbReference type="EMBL" id="KMZ84038.1"/>
    </source>
</evidence>
<feature type="compositionally biased region" description="Polar residues" evidence="1">
    <location>
        <begin position="1159"/>
        <end position="1170"/>
    </location>
</feature>
<dbReference type="Proteomes" id="UP000053327">
    <property type="component" value="Unassembled WGS sequence"/>
</dbReference>
<dbReference type="OrthoDB" id="376826at2759"/>
<feature type="region of interest" description="Disordered" evidence="1">
    <location>
        <begin position="1124"/>
        <end position="1176"/>
    </location>
</feature>
<feature type="compositionally biased region" description="Basic and acidic residues" evidence="1">
    <location>
        <begin position="146"/>
        <end position="170"/>
    </location>
</feature>
<gene>
    <name evidence="2" type="ORF">PVBG_02265</name>
</gene>
<name>A0A0J9VCT9_PLAV1</name>
<dbReference type="AlphaFoldDB" id="A0A0J9VCT9"/>
<reference evidence="2 3" key="1">
    <citation type="submission" date="2011-08" db="EMBL/GenBank/DDBJ databases">
        <title>The Genome Sequence of Plasmodium vivax Brazil I.</title>
        <authorList>
            <consortium name="The Broad Institute Genome Sequencing Platform"/>
            <consortium name="The Broad Institute Genome Sequencing Center for Infectious Disease"/>
            <person name="Neafsey D."/>
            <person name="Carlton J."/>
            <person name="Barnwell J."/>
            <person name="Collins W."/>
            <person name="Escalante A."/>
            <person name="Mullikin J."/>
            <person name="Saul A."/>
            <person name="Guigo R."/>
            <person name="Camara F."/>
            <person name="Young S.K."/>
            <person name="Zeng Q."/>
            <person name="Gargeya S."/>
            <person name="Fitzgerald M."/>
            <person name="Haas B."/>
            <person name="Abouelleil A."/>
            <person name="Alvarado L."/>
            <person name="Arachchi H.M."/>
            <person name="Berlin A."/>
            <person name="Brown A."/>
            <person name="Chapman S.B."/>
            <person name="Chen Z."/>
            <person name="Dunbar C."/>
            <person name="Freedman E."/>
            <person name="Gearin G."/>
            <person name="Gellesch M."/>
            <person name="Goldberg J."/>
            <person name="Griggs A."/>
            <person name="Gujja S."/>
            <person name="Heiman D."/>
            <person name="Howarth C."/>
            <person name="Larson L."/>
            <person name="Lui A."/>
            <person name="MacDonald P.J.P."/>
            <person name="Montmayeur A."/>
            <person name="Murphy C."/>
            <person name="Neiman D."/>
            <person name="Pearson M."/>
            <person name="Priest M."/>
            <person name="Roberts A."/>
            <person name="Saif S."/>
            <person name="Shea T."/>
            <person name="Shenoy N."/>
            <person name="Sisk P."/>
            <person name="Stolte C."/>
            <person name="Sykes S."/>
            <person name="Wortman J."/>
            <person name="Nusbaum C."/>
            <person name="Birren B."/>
        </authorList>
    </citation>
    <scope>NUCLEOTIDE SEQUENCE [LARGE SCALE GENOMIC DNA]</scope>
    <source>
        <strain evidence="2 3">Brazil I</strain>
    </source>
</reference>